<accession>A0A8X6XU30</accession>
<dbReference type="OrthoDB" id="6434110at2759"/>
<evidence type="ECO:0000313" key="3">
    <source>
        <dbReference type="Proteomes" id="UP000886998"/>
    </source>
</evidence>
<dbReference type="EMBL" id="BMAV01013066">
    <property type="protein sequence ID" value="GFY60248.1"/>
    <property type="molecule type" value="Genomic_DNA"/>
</dbReference>
<sequence>MNMLIIISLVLSLSALLFVEGKGPRGGPSPHQLMNVFPECKSFGDAMMSKFKEQMRSGKISPQLCRDEECFKTVLQTVRCSVSDEPEEECVSKVTSFLQGSDCGE</sequence>
<organism evidence="2 3">
    <name type="scientific">Trichonephila inaurata madagascariensis</name>
    <dbReference type="NCBI Taxonomy" id="2747483"/>
    <lineage>
        <taxon>Eukaryota</taxon>
        <taxon>Metazoa</taxon>
        <taxon>Ecdysozoa</taxon>
        <taxon>Arthropoda</taxon>
        <taxon>Chelicerata</taxon>
        <taxon>Arachnida</taxon>
        <taxon>Araneae</taxon>
        <taxon>Araneomorphae</taxon>
        <taxon>Entelegynae</taxon>
        <taxon>Araneoidea</taxon>
        <taxon>Nephilidae</taxon>
        <taxon>Trichonephila</taxon>
        <taxon>Trichonephila inaurata</taxon>
    </lineage>
</organism>
<evidence type="ECO:0000313" key="2">
    <source>
        <dbReference type="EMBL" id="GFY60248.1"/>
    </source>
</evidence>
<keyword evidence="1" id="KW-0732">Signal</keyword>
<evidence type="ECO:0000256" key="1">
    <source>
        <dbReference type="SAM" id="SignalP"/>
    </source>
</evidence>
<feature type="chain" id="PRO_5036501490" evidence="1">
    <location>
        <begin position="22"/>
        <end position="105"/>
    </location>
</feature>
<keyword evidence="3" id="KW-1185">Reference proteome</keyword>
<reference evidence="2" key="1">
    <citation type="submission" date="2020-08" db="EMBL/GenBank/DDBJ databases">
        <title>Multicomponent nature underlies the extraordinary mechanical properties of spider dragline silk.</title>
        <authorList>
            <person name="Kono N."/>
            <person name="Nakamura H."/>
            <person name="Mori M."/>
            <person name="Yoshida Y."/>
            <person name="Ohtoshi R."/>
            <person name="Malay A.D."/>
            <person name="Moran D.A.P."/>
            <person name="Tomita M."/>
            <person name="Numata K."/>
            <person name="Arakawa K."/>
        </authorList>
    </citation>
    <scope>NUCLEOTIDE SEQUENCE</scope>
</reference>
<gene>
    <name evidence="2" type="ORF">TNIN_500061</name>
</gene>
<feature type="signal peptide" evidence="1">
    <location>
        <begin position="1"/>
        <end position="21"/>
    </location>
</feature>
<dbReference type="AlphaFoldDB" id="A0A8X6XU30"/>
<dbReference type="Proteomes" id="UP000886998">
    <property type="component" value="Unassembled WGS sequence"/>
</dbReference>
<proteinExistence type="predicted"/>
<comment type="caution">
    <text evidence="2">The sequence shown here is derived from an EMBL/GenBank/DDBJ whole genome shotgun (WGS) entry which is preliminary data.</text>
</comment>
<protein>
    <submittedName>
        <fullName evidence="2">Uncharacterized protein</fullName>
    </submittedName>
</protein>
<name>A0A8X6XU30_9ARAC</name>